<dbReference type="EnsemblMetazoa" id="XM_016808713.1">
    <property type="protein sequence ID" value="XP_016664202.1"/>
    <property type="gene ID" value="LOC107885202"/>
</dbReference>
<dbReference type="PANTHER" id="PTHR35330:SF1">
    <property type="entry name" value="SIROHEME BIOSYNTHESIS PROTEIN MET8"/>
    <property type="match status" value="1"/>
</dbReference>
<dbReference type="NCBIfam" id="TIGR01470">
    <property type="entry name" value="cysG_Nterm"/>
    <property type="match status" value="1"/>
</dbReference>
<evidence type="ECO:0000256" key="3">
    <source>
        <dbReference type="ARBA" id="ARBA00023002"/>
    </source>
</evidence>
<dbReference type="SUPFAM" id="SSF51735">
    <property type="entry name" value="NAD(P)-binding Rossmann-fold domains"/>
    <property type="match status" value="1"/>
</dbReference>
<keyword evidence="5" id="KW-0627">Porphyrin biosynthesis</keyword>
<evidence type="ECO:0000256" key="1">
    <source>
        <dbReference type="ARBA" id="ARBA00005010"/>
    </source>
</evidence>
<dbReference type="GO" id="GO:0004325">
    <property type="term" value="F:ferrochelatase activity"/>
    <property type="evidence" value="ECO:0007669"/>
    <property type="project" value="InterPro"/>
</dbReference>
<dbReference type="InterPro" id="IPR028161">
    <property type="entry name" value="Met8-like"/>
</dbReference>
<dbReference type="Gene3D" id="3.40.50.720">
    <property type="entry name" value="NAD(P)-binding Rossmann-like Domain"/>
    <property type="match status" value="1"/>
</dbReference>
<evidence type="ECO:0000313" key="7">
    <source>
        <dbReference type="EnsemblMetazoa" id="XP_016664202.1"/>
    </source>
</evidence>
<dbReference type="EC" id="1.3.1.76" evidence="2"/>
<dbReference type="PANTHER" id="PTHR35330">
    <property type="entry name" value="SIROHEME BIOSYNTHESIS PROTEIN MET8"/>
    <property type="match status" value="1"/>
</dbReference>
<comment type="pathway">
    <text evidence="1">Porphyrin-containing compound metabolism; siroheme biosynthesis; sirohydrochlorin from precorrin-2: step 1/1.</text>
</comment>
<keyword evidence="4" id="KW-0520">NAD</keyword>
<organism evidence="7">
    <name type="scientific">Acyrthosiphon pisum</name>
    <name type="common">Pea aphid</name>
    <dbReference type="NCBI Taxonomy" id="7029"/>
    <lineage>
        <taxon>Eukaryota</taxon>
        <taxon>Metazoa</taxon>
        <taxon>Ecdysozoa</taxon>
        <taxon>Arthropoda</taxon>
        <taxon>Hexapoda</taxon>
        <taxon>Insecta</taxon>
        <taxon>Pterygota</taxon>
        <taxon>Neoptera</taxon>
        <taxon>Paraneoptera</taxon>
        <taxon>Hemiptera</taxon>
        <taxon>Sternorrhyncha</taxon>
        <taxon>Aphidomorpha</taxon>
        <taxon>Aphidoidea</taxon>
        <taxon>Aphididae</taxon>
        <taxon>Macrosiphini</taxon>
        <taxon>Acyrthosiphon</taxon>
    </lineage>
</organism>
<dbReference type="Pfam" id="PF13241">
    <property type="entry name" value="NAD_binding_7"/>
    <property type="match status" value="1"/>
</dbReference>
<sequence>MYPVQLNLKGKHVVIIGGGKIAWRKFSKLKSEPCSIDVIAREFHEHFDMIQPTKHIRLIQADYQREHIAHADLIIIATNQPETNDRVAQDALLSQWVNHTGDRKQSNFYNTLDIEHNGLTISISSHGQDIQRTQHYAVKIKAWLDSTKEDMHE</sequence>
<protein>
    <recommendedName>
        <fullName evidence="2">precorrin-2 dehydrogenase</fullName>
        <ecNumber evidence="2">1.3.1.76</ecNumber>
    </recommendedName>
</protein>
<evidence type="ECO:0000256" key="2">
    <source>
        <dbReference type="ARBA" id="ARBA00012400"/>
    </source>
</evidence>
<dbReference type="InterPro" id="IPR036291">
    <property type="entry name" value="NAD(P)-bd_dom_sf"/>
</dbReference>
<comment type="catalytic activity">
    <reaction evidence="6">
        <text>precorrin-2 + NAD(+) = sirohydrochlorin + NADH + 2 H(+)</text>
        <dbReference type="Rhea" id="RHEA:15613"/>
        <dbReference type="ChEBI" id="CHEBI:15378"/>
        <dbReference type="ChEBI" id="CHEBI:57540"/>
        <dbReference type="ChEBI" id="CHEBI:57945"/>
        <dbReference type="ChEBI" id="CHEBI:58351"/>
        <dbReference type="ChEBI" id="CHEBI:58827"/>
        <dbReference type="EC" id="1.3.1.76"/>
    </reaction>
</comment>
<evidence type="ECO:0000256" key="4">
    <source>
        <dbReference type="ARBA" id="ARBA00023027"/>
    </source>
</evidence>
<proteinExistence type="predicted"/>
<dbReference type="AlphaFoldDB" id="A0A8R2HAZ4"/>
<accession>A0A8R2HAZ4</accession>
<keyword evidence="3" id="KW-0560">Oxidoreductase</keyword>
<dbReference type="InterPro" id="IPR006367">
    <property type="entry name" value="Sirohaem_synthase_N"/>
</dbReference>
<evidence type="ECO:0000256" key="5">
    <source>
        <dbReference type="ARBA" id="ARBA00023244"/>
    </source>
</evidence>
<evidence type="ECO:0000256" key="6">
    <source>
        <dbReference type="ARBA" id="ARBA00047561"/>
    </source>
</evidence>
<reference evidence="7" key="1">
    <citation type="submission" date="2022-06" db="UniProtKB">
        <authorList>
            <consortium name="EnsemblMetazoa"/>
        </authorList>
    </citation>
    <scope>IDENTIFICATION</scope>
</reference>
<name>A0A8R2HAZ4_ACYPI</name>
<dbReference type="GO" id="GO:0043115">
    <property type="term" value="F:precorrin-2 dehydrogenase activity"/>
    <property type="evidence" value="ECO:0007669"/>
    <property type="project" value="UniProtKB-EC"/>
</dbReference>
<dbReference type="GO" id="GO:0019354">
    <property type="term" value="P:siroheme biosynthetic process"/>
    <property type="evidence" value="ECO:0007669"/>
    <property type="project" value="InterPro"/>
</dbReference>